<gene>
    <name evidence="1" type="ORF">HPB49_023504</name>
</gene>
<reference evidence="1" key="1">
    <citation type="submission" date="2020-05" db="EMBL/GenBank/DDBJ databases">
        <title>Large-scale comparative analyses of tick genomes elucidate their genetic diversity and vector capacities.</title>
        <authorList>
            <person name="Jia N."/>
            <person name="Wang J."/>
            <person name="Shi W."/>
            <person name="Du L."/>
            <person name="Sun Y."/>
            <person name="Zhan W."/>
            <person name="Jiang J."/>
            <person name="Wang Q."/>
            <person name="Zhang B."/>
            <person name="Ji P."/>
            <person name="Sakyi L.B."/>
            <person name="Cui X."/>
            <person name="Yuan T."/>
            <person name="Jiang B."/>
            <person name="Yang W."/>
            <person name="Lam T.T.-Y."/>
            <person name="Chang Q."/>
            <person name="Ding S."/>
            <person name="Wang X."/>
            <person name="Zhu J."/>
            <person name="Ruan X."/>
            <person name="Zhao L."/>
            <person name="Wei J."/>
            <person name="Que T."/>
            <person name="Du C."/>
            <person name="Cheng J."/>
            <person name="Dai P."/>
            <person name="Han X."/>
            <person name="Huang E."/>
            <person name="Gao Y."/>
            <person name="Liu J."/>
            <person name="Shao H."/>
            <person name="Ye R."/>
            <person name="Li L."/>
            <person name="Wei W."/>
            <person name="Wang X."/>
            <person name="Wang C."/>
            <person name="Yang T."/>
            <person name="Huo Q."/>
            <person name="Li W."/>
            <person name="Guo W."/>
            <person name="Chen H."/>
            <person name="Zhou L."/>
            <person name="Ni X."/>
            <person name="Tian J."/>
            <person name="Zhou Y."/>
            <person name="Sheng Y."/>
            <person name="Liu T."/>
            <person name="Pan Y."/>
            <person name="Xia L."/>
            <person name="Li J."/>
            <person name="Zhao F."/>
            <person name="Cao W."/>
        </authorList>
    </citation>
    <scope>NUCLEOTIDE SEQUENCE</scope>
    <source>
        <strain evidence="1">Dsil-2018</strain>
    </source>
</reference>
<protein>
    <submittedName>
        <fullName evidence="1">Uncharacterized protein</fullName>
    </submittedName>
</protein>
<accession>A0ACB8DRU7</accession>
<evidence type="ECO:0000313" key="2">
    <source>
        <dbReference type="Proteomes" id="UP000821865"/>
    </source>
</evidence>
<evidence type="ECO:0000313" key="1">
    <source>
        <dbReference type="EMBL" id="KAH7975088.1"/>
    </source>
</evidence>
<dbReference type="Proteomes" id="UP000821865">
    <property type="component" value="Chromosome 10"/>
</dbReference>
<name>A0ACB8DRU7_DERSI</name>
<dbReference type="EMBL" id="CM023479">
    <property type="protein sequence ID" value="KAH7975088.1"/>
    <property type="molecule type" value="Genomic_DNA"/>
</dbReference>
<sequence length="244" mass="27330">MKVLEDVDRAQESKTAIAKRHGIPKCTLSRILKDREKIQKAYNSGAFTPGRKRMRLADHEDLEKALFLWFKRARSSNLPSWDEVASTTIRRCFGHAGFLEQVDASQEGSDASQEESDADNAEADTVFDLVAQRCGSGTGTMDEYEAVDDDVVTCREDTLVDILKEVEEGTGDESEEEMDSDDHQSAPLTSEASQVVELLQRYFQKEGCLEHLCNLNKMNAYLVKQSHTKLKQATLHSFFGGCDP</sequence>
<organism evidence="1 2">
    <name type="scientific">Dermacentor silvarum</name>
    <name type="common">Tick</name>
    <dbReference type="NCBI Taxonomy" id="543639"/>
    <lineage>
        <taxon>Eukaryota</taxon>
        <taxon>Metazoa</taxon>
        <taxon>Ecdysozoa</taxon>
        <taxon>Arthropoda</taxon>
        <taxon>Chelicerata</taxon>
        <taxon>Arachnida</taxon>
        <taxon>Acari</taxon>
        <taxon>Parasitiformes</taxon>
        <taxon>Ixodida</taxon>
        <taxon>Ixodoidea</taxon>
        <taxon>Ixodidae</taxon>
        <taxon>Rhipicephalinae</taxon>
        <taxon>Dermacentor</taxon>
    </lineage>
</organism>
<comment type="caution">
    <text evidence="1">The sequence shown here is derived from an EMBL/GenBank/DDBJ whole genome shotgun (WGS) entry which is preliminary data.</text>
</comment>
<keyword evidence="2" id="KW-1185">Reference proteome</keyword>
<proteinExistence type="predicted"/>